<dbReference type="PANTHER" id="PTHR42085:SF1">
    <property type="entry name" value="F-BOX DOMAIN-CONTAINING PROTEIN"/>
    <property type="match status" value="1"/>
</dbReference>
<dbReference type="PANTHER" id="PTHR42085">
    <property type="entry name" value="F-BOX DOMAIN-CONTAINING PROTEIN"/>
    <property type="match status" value="1"/>
</dbReference>
<dbReference type="InterPro" id="IPR038883">
    <property type="entry name" value="AN11006-like"/>
</dbReference>
<evidence type="ECO:0000313" key="3">
    <source>
        <dbReference type="EMBL" id="KAK4494834.1"/>
    </source>
</evidence>
<keyword evidence="4" id="KW-1185">Reference proteome</keyword>
<gene>
    <name evidence="3" type="ORF">PRZ48_014190</name>
</gene>
<proteinExistence type="predicted"/>
<organism evidence="3 4">
    <name type="scientific">Zasmidium cellare</name>
    <name type="common">Wine cellar mold</name>
    <name type="synonym">Racodium cellare</name>
    <dbReference type="NCBI Taxonomy" id="395010"/>
    <lineage>
        <taxon>Eukaryota</taxon>
        <taxon>Fungi</taxon>
        <taxon>Dikarya</taxon>
        <taxon>Ascomycota</taxon>
        <taxon>Pezizomycotina</taxon>
        <taxon>Dothideomycetes</taxon>
        <taxon>Dothideomycetidae</taxon>
        <taxon>Mycosphaerellales</taxon>
        <taxon>Mycosphaerellaceae</taxon>
        <taxon>Zasmidium</taxon>
    </lineage>
</organism>
<dbReference type="Pfam" id="PF20150">
    <property type="entry name" value="2EXR"/>
    <property type="match status" value="1"/>
</dbReference>
<accession>A0ABR0E0I8</accession>
<feature type="region of interest" description="Disordered" evidence="1">
    <location>
        <begin position="1"/>
        <end position="26"/>
    </location>
</feature>
<evidence type="ECO:0000313" key="4">
    <source>
        <dbReference type="Proteomes" id="UP001305779"/>
    </source>
</evidence>
<protein>
    <recommendedName>
        <fullName evidence="2">2EXR domain-containing protein</fullName>
    </recommendedName>
</protein>
<name>A0ABR0E0I8_ZASCE</name>
<evidence type="ECO:0000259" key="2">
    <source>
        <dbReference type="Pfam" id="PF20150"/>
    </source>
</evidence>
<comment type="caution">
    <text evidence="3">The sequence shown here is derived from an EMBL/GenBank/DDBJ whole genome shotgun (WGS) entry which is preliminary data.</text>
</comment>
<reference evidence="3 4" key="1">
    <citation type="journal article" date="2023" name="G3 (Bethesda)">
        <title>A chromosome-level genome assembly of Zasmidium syzygii isolated from banana leaves.</title>
        <authorList>
            <person name="van Westerhoven A.C."/>
            <person name="Mehrabi R."/>
            <person name="Talebi R."/>
            <person name="Steentjes M.B.F."/>
            <person name="Corcolon B."/>
            <person name="Chong P.A."/>
            <person name="Kema G.H.J."/>
            <person name="Seidl M.F."/>
        </authorList>
    </citation>
    <scope>NUCLEOTIDE SEQUENCE [LARGE SCALE GENOMIC DNA]</scope>
    <source>
        <strain evidence="3 4">P124</strain>
    </source>
</reference>
<dbReference type="EMBL" id="JAXOVC010000013">
    <property type="protein sequence ID" value="KAK4494834.1"/>
    <property type="molecule type" value="Genomic_DNA"/>
</dbReference>
<dbReference type="Proteomes" id="UP001305779">
    <property type="component" value="Unassembled WGS sequence"/>
</dbReference>
<evidence type="ECO:0000256" key="1">
    <source>
        <dbReference type="SAM" id="MobiDB-lite"/>
    </source>
</evidence>
<dbReference type="InterPro" id="IPR045518">
    <property type="entry name" value="2EXR"/>
</dbReference>
<sequence>MASPSPKKSTGKPFSNVPGPDQTQDGSRFLRLPAELRNRIYVLALNDVVAHRARKTISYRKVHRVKSKAPGILMACKQTHTEATQLFYAQTTFQFDDPKHIQAWARKIGSERATLVKSLRLSSPMPSHGTMVSSFWDPRTALSLYAMEASARCVQVKQGLPKALRPAKLETDLFLPGLPEIKVEWTQRPASMVDEFLKNVDEK</sequence>
<feature type="domain" description="2EXR" evidence="2">
    <location>
        <begin position="28"/>
        <end position="96"/>
    </location>
</feature>